<accession>A0A6G7Y5H5</accession>
<dbReference type="Proteomes" id="UP000501058">
    <property type="component" value="Chromosome"/>
</dbReference>
<evidence type="ECO:0008006" key="3">
    <source>
        <dbReference type="Google" id="ProtNLM"/>
    </source>
</evidence>
<dbReference type="SUPFAM" id="SSF56655">
    <property type="entry name" value="Carbohydrate phosphatase"/>
    <property type="match status" value="1"/>
</dbReference>
<proteinExistence type="predicted"/>
<dbReference type="KEGG" id="prv:G7070_07035"/>
<dbReference type="RefSeq" id="WP_166233064.1">
    <property type="nucleotide sequence ID" value="NZ_CP049865.1"/>
</dbReference>
<sequence>MSDLHRFHHDASLNERIAYALAHAGFIAVRRAELLQTYGRDIQEAEALGNSVAAAQSPSDVDAALEGLRNRKVQREDQLASGLNLDLYYEGFAESVPDFQGEAAIGYDIIAWTAMEYTARTYGNVEILGEEDQFRPLQDGPTRRGEYLRKLLREGRRVAVVDPLDGSNQARAMGMRSGWATCAMVLGPQQRTIAAAVYLGDGRTVVTAGDDGVWASEPAHPDRPTVAYRLDPLARQHPTFARRHWTIPAAKAKTIEHAVAMIEASKNEQSEPPVSWVNPLAGNPGFVTSMLYAGAVAAMQPESYAWDALGPYLVAVAGLPTISAESDEMLTPEELSDMLITDLMAGRRTMTLYSGRTLKDARYLRSIDRAATDARKRMGRA</sequence>
<dbReference type="EMBL" id="CP049865">
    <property type="protein sequence ID" value="QIK72065.1"/>
    <property type="molecule type" value="Genomic_DNA"/>
</dbReference>
<evidence type="ECO:0000313" key="1">
    <source>
        <dbReference type="EMBL" id="QIK72065.1"/>
    </source>
</evidence>
<reference evidence="1 2" key="1">
    <citation type="submission" date="2020-03" db="EMBL/GenBank/DDBJ databases">
        <title>Propioniciclava sp. nov., isolated from Hydrophilus acuminatus.</title>
        <authorList>
            <person name="Hyun D.-W."/>
            <person name="Bae J.-W."/>
        </authorList>
    </citation>
    <scope>NUCLEOTIDE SEQUENCE [LARGE SCALE GENOMIC DNA]</scope>
    <source>
        <strain evidence="1 2">HDW11</strain>
    </source>
</reference>
<name>A0A6G7Y5H5_9ACTN</name>
<gene>
    <name evidence="1" type="ORF">G7070_07035</name>
</gene>
<keyword evidence="2" id="KW-1185">Reference proteome</keyword>
<dbReference type="AlphaFoldDB" id="A0A6G7Y5H5"/>
<protein>
    <recommendedName>
        <fullName evidence="3">Fructose-1,6-bisphosphatase</fullName>
    </recommendedName>
</protein>
<organism evidence="1 2">
    <name type="scientific">Propioniciclava coleopterorum</name>
    <dbReference type="NCBI Taxonomy" id="2714937"/>
    <lineage>
        <taxon>Bacteria</taxon>
        <taxon>Bacillati</taxon>
        <taxon>Actinomycetota</taxon>
        <taxon>Actinomycetes</taxon>
        <taxon>Propionibacteriales</taxon>
        <taxon>Propionibacteriaceae</taxon>
        <taxon>Propioniciclava</taxon>
    </lineage>
</organism>
<evidence type="ECO:0000313" key="2">
    <source>
        <dbReference type="Proteomes" id="UP000501058"/>
    </source>
</evidence>